<comment type="catalytic activity">
    <reaction evidence="11">
        <text>N(6)-decanoyl-L-lysyl-[protein] + NAD(+) + H2O = 2''-O-decanoyl-ADP-D-ribose + nicotinamide + L-lysyl-[protein]</text>
        <dbReference type="Rhea" id="RHEA:70631"/>
        <dbReference type="Rhea" id="RHEA-COMP:9752"/>
        <dbReference type="Rhea" id="RHEA-COMP:17932"/>
        <dbReference type="ChEBI" id="CHEBI:15377"/>
        <dbReference type="ChEBI" id="CHEBI:17154"/>
        <dbReference type="ChEBI" id="CHEBI:29969"/>
        <dbReference type="ChEBI" id="CHEBI:57540"/>
        <dbReference type="ChEBI" id="CHEBI:143222"/>
        <dbReference type="ChEBI" id="CHEBI:189688"/>
    </reaction>
    <physiologicalReaction direction="left-to-right" evidence="11">
        <dbReference type="Rhea" id="RHEA:70632"/>
    </physiologicalReaction>
</comment>
<evidence type="ECO:0000256" key="4">
    <source>
        <dbReference type="ARBA" id="ARBA00022679"/>
    </source>
</evidence>
<evidence type="ECO:0000256" key="9">
    <source>
        <dbReference type="ARBA" id="ARBA00041832"/>
    </source>
</evidence>
<evidence type="ECO:0000256" key="15">
    <source>
        <dbReference type="PROSITE-ProRule" id="PRU00236"/>
    </source>
</evidence>
<evidence type="ECO:0000256" key="5">
    <source>
        <dbReference type="ARBA" id="ARBA00022723"/>
    </source>
</evidence>
<feature type="binding site" evidence="15">
    <location>
        <position position="234"/>
    </location>
    <ligand>
        <name>Zn(2+)</name>
        <dbReference type="ChEBI" id="CHEBI:29105"/>
    </ligand>
</feature>
<evidence type="ECO:0000256" key="10">
    <source>
        <dbReference type="ARBA" id="ARBA00043038"/>
    </source>
</evidence>
<dbReference type="PROSITE" id="PS50305">
    <property type="entry name" value="SIRTUIN"/>
    <property type="match status" value="1"/>
</dbReference>
<accession>A0ABD0M704</accession>
<keyword evidence="16" id="KW-0175">Coiled coil</keyword>
<comment type="cofactor">
    <cofactor evidence="1">
        <name>Zn(2+)</name>
        <dbReference type="ChEBI" id="CHEBI:29105"/>
    </cofactor>
</comment>
<comment type="catalytic activity">
    <reaction evidence="12">
        <text>N(6)-succinyl-L-lysyl-[protein] + NAD(+) + H2O = 2''-O-succinyl-ADP-D-ribose + nicotinamide + L-lysyl-[protein]</text>
        <dbReference type="Rhea" id="RHEA:47668"/>
        <dbReference type="Rhea" id="RHEA-COMP:9752"/>
        <dbReference type="Rhea" id="RHEA-COMP:11877"/>
        <dbReference type="ChEBI" id="CHEBI:15377"/>
        <dbReference type="ChEBI" id="CHEBI:17154"/>
        <dbReference type="ChEBI" id="CHEBI:29969"/>
        <dbReference type="ChEBI" id="CHEBI:57540"/>
        <dbReference type="ChEBI" id="CHEBI:87830"/>
        <dbReference type="ChEBI" id="CHEBI:87832"/>
    </reaction>
    <physiologicalReaction direction="left-to-right" evidence="12">
        <dbReference type="Rhea" id="RHEA:47669"/>
    </physiologicalReaction>
</comment>
<proteinExistence type="inferred from homology"/>
<dbReference type="EMBL" id="JACVVK020000004">
    <property type="protein sequence ID" value="KAK7507159.1"/>
    <property type="molecule type" value="Genomic_DNA"/>
</dbReference>
<dbReference type="EC" id="2.3.1.286" evidence="2"/>
<feature type="binding site" evidence="15">
    <location>
        <position position="204"/>
    </location>
    <ligand>
        <name>Zn(2+)</name>
        <dbReference type="ChEBI" id="CHEBI:29105"/>
    </ligand>
</feature>
<feature type="binding site" evidence="15">
    <location>
        <position position="201"/>
    </location>
    <ligand>
        <name>Zn(2+)</name>
        <dbReference type="ChEBI" id="CHEBI:29105"/>
    </ligand>
</feature>
<evidence type="ECO:0000256" key="12">
    <source>
        <dbReference type="ARBA" id="ARBA00051105"/>
    </source>
</evidence>
<comment type="catalytic activity">
    <reaction evidence="14">
        <text>N(6)-glutaryl-L-lysyl-[protein] + NAD(+) + H2O = 2''-O-glutaryl-ADP-D-ribose + nicotinamide + L-lysyl-[protein]</text>
        <dbReference type="Rhea" id="RHEA:47664"/>
        <dbReference type="Rhea" id="RHEA-COMP:9752"/>
        <dbReference type="Rhea" id="RHEA-COMP:11875"/>
        <dbReference type="ChEBI" id="CHEBI:15377"/>
        <dbReference type="ChEBI" id="CHEBI:17154"/>
        <dbReference type="ChEBI" id="CHEBI:29969"/>
        <dbReference type="ChEBI" id="CHEBI:57540"/>
        <dbReference type="ChEBI" id="CHEBI:87828"/>
        <dbReference type="ChEBI" id="CHEBI:87829"/>
    </reaction>
    <physiologicalReaction direction="left-to-right" evidence="14">
        <dbReference type="Rhea" id="RHEA:47665"/>
    </physiologicalReaction>
</comment>
<evidence type="ECO:0000256" key="8">
    <source>
        <dbReference type="ARBA" id="ARBA00038170"/>
    </source>
</evidence>
<evidence type="ECO:0000256" key="7">
    <source>
        <dbReference type="ARBA" id="ARBA00023027"/>
    </source>
</evidence>
<reference evidence="19 20" key="1">
    <citation type="journal article" date="2023" name="Sci. Data">
        <title>Genome assembly of the Korean intertidal mud-creeper Batillaria attramentaria.</title>
        <authorList>
            <person name="Patra A.K."/>
            <person name="Ho P.T."/>
            <person name="Jun S."/>
            <person name="Lee S.J."/>
            <person name="Kim Y."/>
            <person name="Won Y.J."/>
        </authorList>
    </citation>
    <scope>NUCLEOTIDE SEQUENCE [LARGE SCALE GENOMIC DNA]</scope>
    <source>
        <strain evidence="19">Wonlab-2016</strain>
    </source>
</reference>
<name>A0ABD0M704_9CAEN</name>
<evidence type="ECO:0000259" key="18">
    <source>
        <dbReference type="PROSITE" id="PS50305"/>
    </source>
</evidence>
<dbReference type="PANTHER" id="PTHR11085:SF1">
    <property type="entry name" value="NAD-DEPENDENT PROTEIN DEACETYLASE SIRTUIN-7"/>
    <property type="match status" value="1"/>
</dbReference>
<dbReference type="Proteomes" id="UP001519460">
    <property type="component" value="Unassembled WGS sequence"/>
</dbReference>
<dbReference type="CDD" id="cd01410">
    <property type="entry name" value="SIRT7"/>
    <property type="match status" value="1"/>
</dbReference>
<gene>
    <name evidence="19" type="ORF">BaRGS_00001094</name>
</gene>
<feature type="active site" description="Proton acceptor" evidence="15">
    <location>
        <position position="193"/>
    </location>
</feature>
<keyword evidence="6 15" id="KW-0862">Zinc</keyword>
<dbReference type="InterPro" id="IPR026590">
    <property type="entry name" value="Ssirtuin_cat_dom"/>
</dbReference>
<dbReference type="Gene3D" id="2.20.28.200">
    <property type="match status" value="1"/>
</dbReference>
<protein>
    <recommendedName>
        <fullName evidence="2">protein acetyllysine N-acetyltransferase</fullName>
        <ecNumber evidence="2">2.3.1.286</ecNumber>
    </recommendedName>
    <alternativeName>
        <fullName evidence="10">Regulatory protein SIR2 homolog 7</fullName>
    </alternativeName>
    <alternativeName>
        <fullName evidence="9">SIR2-like protein 7</fullName>
    </alternativeName>
</protein>
<dbReference type="GO" id="GO:0097372">
    <property type="term" value="F:histone H3K18 deacetylase activity, NAD-dependent"/>
    <property type="evidence" value="ECO:0007669"/>
    <property type="project" value="UniProtKB-ARBA"/>
</dbReference>
<keyword evidence="7" id="KW-0520">NAD</keyword>
<dbReference type="SUPFAM" id="SSF52467">
    <property type="entry name" value="DHS-like NAD/FAD-binding domain"/>
    <property type="match status" value="1"/>
</dbReference>
<evidence type="ECO:0000313" key="19">
    <source>
        <dbReference type="EMBL" id="KAK7507159.1"/>
    </source>
</evidence>
<sequence length="849" mass="94659">MADECLTNFGRPKRLASVRTQNAQTYAKQEIRKKLKQVSNILKKKESDRSEAERHVLNQAPDVVRAAEKNAKRLLQQKERVLEIEDDPDTLDKKCKEMARLLQSSKYAVIYSGAGISTAASIPDYRGPNGVWTLLKKGQSLRPQDLVEADPTYTHMCITKLFREGKVKYVVSQNCDGLHLRSGFPRHSLSEVHGNMFIEICKSCKPHKEYIRLFDVTERTAKGRHKTGRTCNKCSGNLSDTIVHFGEKGGLKSPYNWRQAAKAANKADLIICLGSSLKVLRCYPCLWGMDKRPQHRPKLVIVNLQWTPKDDSASLKINGRCDEVMRKVANYLGLTVPHYRRETDPLFRFHTPVSKDEELVANKKMLEQPGVKPKLQTCHRTKKVARHSKNGLPQNAPRTVSVIERTKTDSSHAAGAMGAEQSIMPGRTDHVSLDPHQMRAGVNFSNKRTAECEARLASMGVHARELNPVRLKLEKMLIERGALPKGPENGVLRHTDDYKQNHFHQDLQSLGPLPGFQSFLPEPSTQLIKQGRYPQLRSLLGSCQSQVHPSALEHDVFRVDLSTDPISITSSCSAAKLEGALAADPLMLNICLDGASLPPGCSMTEGQASSVSAKTQVESNYAKLMRNITFDHSYAKTSKRSHSSSKSGAGDLHNRTTGSDLLSPSPEVDPVCVSWQEELAPLSQYLQQSVIPLCSDVDHLSAQYNGQLFSHQELLSVVQQVMESIPAGMEYQNGQFSVLQGENPVQEERIVISLDRDSESQLQWRENIPPIQEVSCATAYSNINPWAVSTESLSSLAESEETVDVEQYERVEETEGSVESSVRDRNQTTSASVPGWFGKGLKVRRKRSL</sequence>
<evidence type="ECO:0000256" key="14">
    <source>
        <dbReference type="ARBA" id="ARBA00052763"/>
    </source>
</evidence>
<evidence type="ECO:0000256" key="11">
    <source>
        <dbReference type="ARBA" id="ARBA00050237"/>
    </source>
</evidence>
<comment type="caution">
    <text evidence="19">The sequence shown here is derived from an EMBL/GenBank/DDBJ whole genome shotgun (WGS) entry which is preliminary data.</text>
</comment>
<dbReference type="GO" id="GO:0046872">
    <property type="term" value="F:metal ion binding"/>
    <property type="evidence" value="ECO:0007669"/>
    <property type="project" value="UniProtKB-KW"/>
</dbReference>
<comment type="similarity">
    <text evidence="8">Belongs to the sirtuin family. Class IV subfamily.</text>
</comment>
<dbReference type="InterPro" id="IPR029035">
    <property type="entry name" value="DHS-like_NAD/FAD-binding_dom"/>
</dbReference>
<organism evidence="19 20">
    <name type="scientific">Batillaria attramentaria</name>
    <dbReference type="NCBI Taxonomy" id="370345"/>
    <lineage>
        <taxon>Eukaryota</taxon>
        <taxon>Metazoa</taxon>
        <taxon>Spiralia</taxon>
        <taxon>Lophotrochozoa</taxon>
        <taxon>Mollusca</taxon>
        <taxon>Gastropoda</taxon>
        <taxon>Caenogastropoda</taxon>
        <taxon>Sorbeoconcha</taxon>
        <taxon>Cerithioidea</taxon>
        <taxon>Batillariidae</taxon>
        <taxon>Batillaria</taxon>
    </lineage>
</organism>
<dbReference type="PANTHER" id="PTHR11085">
    <property type="entry name" value="NAD-DEPENDENT PROTEIN DEACYLASE SIRTUIN-5, MITOCHONDRIAL-RELATED"/>
    <property type="match status" value="1"/>
</dbReference>
<evidence type="ECO:0000256" key="17">
    <source>
        <dbReference type="SAM" id="MobiDB-lite"/>
    </source>
</evidence>
<keyword evidence="3" id="KW-0597">Phosphoprotein</keyword>
<keyword evidence="20" id="KW-1185">Reference proteome</keyword>
<dbReference type="Gene3D" id="3.40.50.1220">
    <property type="entry name" value="TPP-binding domain"/>
    <property type="match status" value="1"/>
</dbReference>
<dbReference type="GO" id="GO:0000785">
    <property type="term" value="C:chromatin"/>
    <property type="evidence" value="ECO:0007669"/>
    <property type="project" value="UniProtKB-ARBA"/>
</dbReference>
<dbReference type="GO" id="GO:0035861">
    <property type="term" value="C:site of double-strand break"/>
    <property type="evidence" value="ECO:0007669"/>
    <property type="project" value="UniProtKB-ARBA"/>
</dbReference>
<dbReference type="FunFam" id="3.40.50.1220:FF:000038">
    <property type="entry name" value="NAD-dependent protein deacetylase sirtuin-6 isoform X2"/>
    <property type="match status" value="1"/>
</dbReference>
<evidence type="ECO:0000313" key="20">
    <source>
        <dbReference type="Proteomes" id="UP001519460"/>
    </source>
</evidence>
<evidence type="ECO:0000256" key="1">
    <source>
        <dbReference type="ARBA" id="ARBA00001947"/>
    </source>
</evidence>
<evidence type="ECO:0000256" key="3">
    <source>
        <dbReference type="ARBA" id="ARBA00022553"/>
    </source>
</evidence>
<evidence type="ECO:0000256" key="2">
    <source>
        <dbReference type="ARBA" id="ARBA00012928"/>
    </source>
</evidence>
<dbReference type="GO" id="GO:0010468">
    <property type="term" value="P:regulation of gene expression"/>
    <property type="evidence" value="ECO:0007669"/>
    <property type="project" value="UniProtKB-ARBA"/>
</dbReference>
<dbReference type="InterPro" id="IPR003000">
    <property type="entry name" value="Sirtuin"/>
</dbReference>
<comment type="catalytic activity">
    <reaction evidence="13">
        <text>N(6)-propanoyl-L-lysyl-[protein] + NAD(+) + H2O = 3''-O-propanoyl-ADP-D-ribose + nicotinamide + L-lysyl-[protein]</text>
        <dbReference type="Rhea" id="RHEA:23500"/>
        <dbReference type="Rhea" id="RHEA-COMP:9752"/>
        <dbReference type="Rhea" id="RHEA-COMP:13758"/>
        <dbReference type="ChEBI" id="CHEBI:15377"/>
        <dbReference type="ChEBI" id="CHEBI:17154"/>
        <dbReference type="ChEBI" id="CHEBI:29969"/>
        <dbReference type="ChEBI" id="CHEBI:57540"/>
        <dbReference type="ChEBI" id="CHEBI:138019"/>
        <dbReference type="ChEBI" id="CHEBI:145015"/>
    </reaction>
    <physiologicalReaction direction="left-to-right" evidence="13">
        <dbReference type="Rhea" id="RHEA:23501"/>
    </physiologicalReaction>
</comment>
<evidence type="ECO:0000256" key="16">
    <source>
        <dbReference type="SAM" id="Coils"/>
    </source>
</evidence>
<dbReference type="FunFam" id="2.20.28.200:FF:000002">
    <property type="entry name" value="NAD-dependent deacetylase sirtuin-7"/>
    <property type="match status" value="1"/>
</dbReference>
<dbReference type="InterPro" id="IPR050134">
    <property type="entry name" value="NAD-dep_sirtuin_deacylases"/>
</dbReference>
<feature type="region of interest" description="Disordered" evidence="17">
    <location>
        <begin position="635"/>
        <end position="665"/>
    </location>
</feature>
<keyword evidence="4" id="KW-0808">Transferase</keyword>
<keyword evidence="5 15" id="KW-0479">Metal-binding</keyword>
<feature type="binding site" evidence="15">
    <location>
        <position position="231"/>
    </location>
    <ligand>
        <name>Zn(2+)</name>
        <dbReference type="ChEBI" id="CHEBI:29105"/>
    </ligand>
</feature>
<dbReference type="Pfam" id="PF02146">
    <property type="entry name" value="SIR2"/>
    <property type="match status" value="1"/>
</dbReference>
<feature type="region of interest" description="Disordered" evidence="17">
    <location>
        <begin position="805"/>
        <end position="849"/>
    </location>
</feature>
<feature type="coiled-coil region" evidence="16">
    <location>
        <begin position="28"/>
        <end position="84"/>
    </location>
</feature>
<evidence type="ECO:0000256" key="13">
    <source>
        <dbReference type="ARBA" id="ARBA00051399"/>
    </source>
</evidence>
<feature type="domain" description="Deacetylase sirtuin-type" evidence="18">
    <location>
        <begin position="88"/>
        <end position="335"/>
    </location>
</feature>
<dbReference type="AlphaFoldDB" id="A0ABD0M704"/>
<evidence type="ECO:0000256" key="6">
    <source>
        <dbReference type="ARBA" id="ARBA00022833"/>
    </source>
</evidence>
<dbReference type="GO" id="GO:0140861">
    <property type="term" value="P:DNA repair-dependent chromatin remodeling"/>
    <property type="evidence" value="ECO:0007669"/>
    <property type="project" value="UniProtKB-ARBA"/>
</dbReference>